<gene>
    <name evidence="2" type="ORF">B296_00004001</name>
</gene>
<feature type="compositionally biased region" description="Low complexity" evidence="1">
    <location>
        <begin position="13"/>
        <end position="23"/>
    </location>
</feature>
<dbReference type="EMBL" id="AMZH03000192">
    <property type="protein sequence ID" value="RRT85019.1"/>
    <property type="molecule type" value="Genomic_DNA"/>
</dbReference>
<feature type="compositionally biased region" description="Basic and acidic residues" evidence="1">
    <location>
        <begin position="124"/>
        <end position="136"/>
    </location>
</feature>
<feature type="region of interest" description="Disordered" evidence="1">
    <location>
        <begin position="1"/>
        <end position="40"/>
    </location>
</feature>
<comment type="caution">
    <text evidence="2">The sequence shown here is derived from an EMBL/GenBank/DDBJ whole genome shotgun (WGS) entry which is preliminary data.</text>
</comment>
<feature type="compositionally biased region" description="Basic residues" evidence="1">
    <location>
        <begin position="71"/>
        <end position="83"/>
    </location>
</feature>
<evidence type="ECO:0000256" key="1">
    <source>
        <dbReference type="SAM" id="MobiDB-lite"/>
    </source>
</evidence>
<feature type="compositionally biased region" description="Basic and acidic residues" evidence="1">
    <location>
        <begin position="84"/>
        <end position="108"/>
    </location>
</feature>
<evidence type="ECO:0000313" key="2">
    <source>
        <dbReference type="EMBL" id="RRT85019.1"/>
    </source>
</evidence>
<name>A0A427B952_ENSVE</name>
<proteinExistence type="predicted"/>
<dbReference type="AlphaFoldDB" id="A0A427B952"/>
<dbReference type="Proteomes" id="UP000287651">
    <property type="component" value="Unassembled WGS sequence"/>
</dbReference>
<feature type="compositionally biased region" description="Basic residues" evidence="1">
    <location>
        <begin position="1"/>
        <end position="12"/>
    </location>
</feature>
<accession>A0A427B952</accession>
<protein>
    <submittedName>
        <fullName evidence="2">Uncharacterized protein</fullName>
    </submittedName>
</protein>
<feature type="region of interest" description="Disordered" evidence="1">
    <location>
        <begin position="63"/>
        <end position="136"/>
    </location>
</feature>
<reference evidence="2 3" key="1">
    <citation type="journal article" date="2014" name="Agronomy (Basel)">
        <title>A Draft Genome Sequence for Ensete ventricosum, the Drought-Tolerant Tree Against Hunger.</title>
        <authorList>
            <person name="Harrison J."/>
            <person name="Moore K.A."/>
            <person name="Paszkiewicz K."/>
            <person name="Jones T."/>
            <person name="Grant M."/>
            <person name="Ambacheew D."/>
            <person name="Muzemil S."/>
            <person name="Studholme D.J."/>
        </authorList>
    </citation>
    <scope>NUCLEOTIDE SEQUENCE [LARGE SCALE GENOMIC DNA]</scope>
</reference>
<feature type="compositionally biased region" description="Gly residues" evidence="1">
    <location>
        <begin position="24"/>
        <end position="38"/>
    </location>
</feature>
<sequence>MWQVRLRLRRKAAAASRGSRKQGSSGGGRCGSKNGNGGWATLEGAATAALDLQAGRVSKAKGAVKAAAGKGGRKRAATVRRGLRQRENGRRRPIDGERQAAVVKKGEEATSPEGLSYPKSKVSVRKEVDSKERHSAVEADLPIVKEGTQMQGNGY</sequence>
<organism evidence="2 3">
    <name type="scientific">Ensete ventricosum</name>
    <name type="common">Abyssinian banana</name>
    <name type="synonym">Musa ensete</name>
    <dbReference type="NCBI Taxonomy" id="4639"/>
    <lineage>
        <taxon>Eukaryota</taxon>
        <taxon>Viridiplantae</taxon>
        <taxon>Streptophyta</taxon>
        <taxon>Embryophyta</taxon>
        <taxon>Tracheophyta</taxon>
        <taxon>Spermatophyta</taxon>
        <taxon>Magnoliopsida</taxon>
        <taxon>Liliopsida</taxon>
        <taxon>Zingiberales</taxon>
        <taxon>Musaceae</taxon>
        <taxon>Ensete</taxon>
    </lineage>
</organism>
<evidence type="ECO:0000313" key="3">
    <source>
        <dbReference type="Proteomes" id="UP000287651"/>
    </source>
</evidence>